<evidence type="ECO:0000259" key="1">
    <source>
        <dbReference type="Pfam" id="PF06662"/>
    </source>
</evidence>
<evidence type="ECO:0000313" key="2">
    <source>
        <dbReference type="EMBL" id="OAA89307.1"/>
    </source>
</evidence>
<dbReference type="GO" id="GO:0047464">
    <property type="term" value="F:heparosan-N-sulfate-glucuronate 5-epimerase activity"/>
    <property type="evidence" value="ECO:0007669"/>
    <property type="project" value="InterPro"/>
</dbReference>
<protein>
    <recommendedName>
        <fullName evidence="1">D-glucuronyl C5-epimerase C-terminal domain-containing protein</fullName>
    </recommendedName>
</protein>
<dbReference type="InterPro" id="IPR010598">
    <property type="entry name" value="C5-epim_C"/>
</dbReference>
<dbReference type="InterPro" id="IPR008928">
    <property type="entry name" value="6-hairpin_glycosidase_sf"/>
</dbReference>
<proteinExistence type="predicted"/>
<evidence type="ECO:0000313" key="3">
    <source>
        <dbReference type="Proteomes" id="UP000077407"/>
    </source>
</evidence>
<dbReference type="GO" id="GO:0015012">
    <property type="term" value="P:heparan sulfate proteoglycan biosynthetic process"/>
    <property type="evidence" value="ECO:0007669"/>
    <property type="project" value="InterPro"/>
</dbReference>
<dbReference type="PANTHER" id="PTHR13174">
    <property type="entry name" value="D-GLUCURONYL C5-EPIMERASE"/>
    <property type="match status" value="1"/>
</dbReference>
<dbReference type="PANTHER" id="PTHR13174:SF3">
    <property type="entry name" value="D-GLUCURONYL C5-EPIMERASE"/>
    <property type="match status" value="1"/>
</dbReference>
<dbReference type="OrthoDB" id="7888928at2"/>
<dbReference type="EMBL" id="LITT01000014">
    <property type="protein sequence ID" value="OAA89307.1"/>
    <property type="molecule type" value="Genomic_DNA"/>
</dbReference>
<gene>
    <name evidence="2" type="ORF">WY13_01680</name>
</gene>
<name>A0A168QLG6_9CLOT</name>
<dbReference type="InterPro" id="IPR039721">
    <property type="entry name" value="C5-epimerase"/>
</dbReference>
<reference evidence="2 3" key="1">
    <citation type="journal article" date="2015" name="Biotechnol. Bioeng.">
        <title>Genome sequence and phenotypic characterization of Caulobacter segnis.</title>
        <authorList>
            <person name="Patel S."/>
            <person name="Fletcher B."/>
            <person name="Scott D.C."/>
            <person name="Ely B."/>
        </authorList>
    </citation>
    <scope>NUCLEOTIDE SEQUENCE [LARGE SCALE GENOMIC DNA]</scope>
    <source>
        <strain evidence="2 3">ERI-2</strain>
    </source>
</reference>
<dbReference type="RefSeq" id="WP_082848443.1">
    <property type="nucleotide sequence ID" value="NZ_LITT01000014.1"/>
</dbReference>
<accession>A0A168QLG6</accession>
<dbReference type="PATRIC" id="fig|1538.10.peg.2125"/>
<organism evidence="2 3">
    <name type="scientific">Clostridium ljungdahlii</name>
    <dbReference type="NCBI Taxonomy" id="1538"/>
    <lineage>
        <taxon>Bacteria</taxon>
        <taxon>Bacillati</taxon>
        <taxon>Bacillota</taxon>
        <taxon>Clostridia</taxon>
        <taxon>Eubacteriales</taxon>
        <taxon>Clostridiaceae</taxon>
        <taxon>Clostridium</taxon>
    </lineage>
</organism>
<sequence>MKFVKETLLIFSIIIIFSSNIGYASVRLNSKNKKATFNEMLCTSKKYHTLGKFDSAIKAYNLILKSEAPSHIKNEVLVYKKLAEVKKPVSTKYRYYPNFIQVVSRSKEEYKLKGYSVELSHYYSPYKCYFDCEKSNDENCDDFKFDSNNIPMRKYSGKFYYNPVSVELYALSMYGKYINGNDTKKSFLNCADFLINYMDKRGALKYDFVYNHYEDLKPGWTSSMAQGQALSVFERAFKITGDEKYIEAGNKALKYLITPVSEGGVMDTLETLDTNLRNKIFFQEYVNTTSSYTLNGYIFTLMGLYDWWHVKEAQNKYYSNIAYEYFNKGIDSLKCILPYYDIGGFTSYDLYYITNKSKPNSAGYYHSVHVKQLDTIYYITKDKYFKDMRDLWNSYVTLI</sequence>
<dbReference type="Pfam" id="PF06662">
    <property type="entry name" value="C5-epim_C"/>
    <property type="match status" value="1"/>
</dbReference>
<dbReference type="AlphaFoldDB" id="A0A168QLG6"/>
<dbReference type="GO" id="GO:0005975">
    <property type="term" value="P:carbohydrate metabolic process"/>
    <property type="evidence" value="ECO:0007669"/>
    <property type="project" value="InterPro"/>
</dbReference>
<dbReference type="Proteomes" id="UP000077407">
    <property type="component" value="Unassembled WGS sequence"/>
</dbReference>
<feature type="domain" description="D-glucuronyl C5-epimerase C-terminal" evidence="1">
    <location>
        <begin position="199"/>
        <end position="394"/>
    </location>
</feature>
<dbReference type="SUPFAM" id="SSF48208">
    <property type="entry name" value="Six-hairpin glycosidases"/>
    <property type="match status" value="1"/>
</dbReference>
<comment type="caution">
    <text evidence="2">The sequence shown here is derived from an EMBL/GenBank/DDBJ whole genome shotgun (WGS) entry which is preliminary data.</text>
</comment>